<keyword evidence="1" id="KW-1133">Transmembrane helix</keyword>
<dbReference type="EMBL" id="CAEZTZ010000076">
    <property type="protein sequence ID" value="CAB4586098.1"/>
    <property type="molecule type" value="Genomic_DNA"/>
</dbReference>
<accession>A0A6J6AYF6</accession>
<keyword evidence="1" id="KW-0472">Membrane</keyword>
<evidence type="ECO:0000313" key="4">
    <source>
        <dbReference type="EMBL" id="CAB4858341.1"/>
    </source>
</evidence>
<protein>
    <submittedName>
        <fullName evidence="2">Unannotated protein</fullName>
    </submittedName>
</protein>
<evidence type="ECO:0000256" key="1">
    <source>
        <dbReference type="SAM" id="Phobius"/>
    </source>
</evidence>
<dbReference type="AlphaFoldDB" id="A0A6J6AYF6"/>
<sequence length="36" mass="4224">MIFWFEMFFLALLGLAFVAIAFTSIVVLVRLFRGQR</sequence>
<evidence type="ECO:0000313" key="2">
    <source>
        <dbReference type="EMBL" id="CAB4531970.1"/>
    </source>
</evidence>
<proteinExistence type="predicted"/>
<keyword evidence="1" id="KW-0812">Transmembrane</keyword>
<dbReference type="EMBL" id="CAFBLF010000026">
    <property type="protein sequence ID" value="CAB4858341.1"/>
    <property type="molecule type" value="Genomic_DNA"/>
</dbReference>
<reference evidence="2" key="1">
    <citation type="submission" date="2020-05" db="EMBL/GenBank/DDBJ databases">
        <authorList>
            <person name="Chiriac C."/>
            <person name="Salcher M."/>
            <person name="Ghai R."/>
            <person name="Kavagutti S V."/>
        </authorList>
    </citation>
    <scope>NUCLEOTIDE SEQUENCE</scope>
</reference>
<name>A0A6J6AYF6_9ZZZZ</name>
<dbReference type="EMBL" id="CAEZSG010000014">
    <property type="protein sequence ID" value="CAB4531970.1"/>
    <property type="molecule type" value="Genomic_DNA"/>
</dbReference>
<feature type="transmembrane region" description="Helical" evidence="1">
    <location>
        <begin position="6"/>
        <end position="32"/>
    </location>
</feature>
<organism evidence="2">
    <name type="scientific">freshwater metagenome</name>
    <dbReference type="NCBI Taxonomy" id="449393"/>
    <lineage>
        <taxon>unclassified sequences</taxon>
        <taxon>metagenomes</taxon>
        <taxon>ecological metagenomes</taxon>
    </lineage>
</organism>
<gene>
    <name evidence="2" type="ORF">UFOPK1413_00175</name>
    <name evidence="3" type="ORF">UFOPK1767_00647</name>
    <name evidence="4" type="ORF">UFOPK3339_00278</name>
</gene>
<evidence type="ECO:0000313" key="3">
    <source>
        <dbReference type="EMBL" id="CAB4586098.1"/>
    </source>
</evidence>